<dbReference type="InterPro" id="IPR027417">
    <property type="entry name" value="P-loop_NTPase"/>
</dbReference>
<dbReference type="Pfam" id="PF02492">
    <property type="entry name" value="cobW"/>
    <property type="match status" value="1"/>
</dbReference>
<comment type="caution">
    <text evidence="7">The sequence shown here is derived from an EMBL/GenBank/DDBJ whole genome shotgun (WGS) entry which is preliminary data.</text>
</comment>
<dbReference type="InterPro" id="IPR036627">
    <property type="entry name" value="CobW-likC_sf"/>
</dbReference>
<dbReference type="Pfam" id="PF07683">
    <property type="entry name" value="CobW_C"/>
    <property type="match status" value="1"/>
</dbReference>
<comment type="similarity">
    <text evidence="4">Belongs to the SIMIBI class G3E GTPase family. ZNG1 subfamily.</text>
</comment>
<evidence type="ECO:0000256" key="1">
    <source>
        <dbReference type="ARBA" id="ARBA00022741"/>
    </source>
</evidence>
<sequence>MIDVYLFSGFLGSGKTSLLMNTIQQLKEEGKKPAILMNEFGSVSIDSDTVEKSGNIPMKELLNGCICCTGSENTEAQLQALLEDYDDIDVIIIETTGAAHPVEALDAIYSPLFADRLNVMGIVTVVDTKRWVERESLSPQIRSLFMEQIRHAHLLLANKADLLSEGELSTTTMELSNLNSNAPIIQTEHAKIAFSFIEKTLRNADHSLSHPILSGKHLPLSSKLFTFKEKVSKEQFEEFVRSLPETVYRMKGYVPIQGANYPYLFQYAYGMVNWLPEYVNVKPNLVIIGEGLDQIDFDSFQTQN</sequence>
<dbReference type="SMART" id="SM00833">
    <property type="entry name" value="CobW_C"/>
    <property type="match status" value="1"/>
</dbReference>
<reference evidence="8" key="1">
    <citation type="journal article" date="2019" name="Int. J. Syst. Evol. Microbiol.">
        <title>The Global Catalogue of Microorganisms (GCM) 10K type strain sequencing project: providing services to taxonomists for standard genome sequencing and annotation.</title>
        <authorList>
            <consortium name="The Broad Institute Genomics Platform"/>
            <consortium name="The Broad Institute Genome Sequencing Center for Infectious Disease"/>
            <person name="Wu L."/>
            <person name="Ma J."/>
        </authorList>
    </citation>
    <scope>NUCLEOTIDE SEQUENCE [LARGE SCALE GENOMIC DNA]</scope>
    <source>
        <strain evidence="8">CCUG 53915</strain>
    </source>
</reference>
<dbReference type="EMBL" id="JBHTLT010000113">
    <property type="protein sequence ID" value="MFD1206145.1"/>
    <property type="molecule type" value="Genomic_DNA"/>
</dbReference>
<evidence type="ECO:0000256" key="5">
    <source>
        <dbReference type="ARBA" id="ARBA00049117"/>
    </source>
</evidence>
<evidence type="ECO:0000259" key="6">
    <source>
        <dbReference type="SMART" id="SM00833"/>
    </source>
</evidence>
<dbReference type="InterPro" id="IPR003495">
    <property type="entry name" value="CobW/HypB/UreG_nucleotide-bd"/>
</dbReference>
<dbReference type="PANTHER" id="PTHR13748:SF62">
    <property type="entry name" value="COBW DOMAIN-CONTAINING PROTEIN"/>
    <property type="match status" value="1"/>
</dbReference>
<keyword evidence="1" id="KW-0547">Nucleotide-binding</keyword>
<dbReference type="PANTHER" id="PTHR13748">
    <property type="entry name" value="COBW-RELATED"/>
    <property type="match status" value="1"/>
</dbReference>
<evidence type="ECO:0000256" key="4">
    <source>
        <dbReference type="ARBA" id="ARBA00034320"/>
    </source>
</evidence>
<evidence type="ECO:0000313" key="8">
    <source>
        <dbReference type="Proteomes" id="UP001597231"/>
    </source>
</evidence>
<keyword evidence="8" id="KW-1185">Reference proteome</keyword>
<dbReference type="Gene3D" id="3.30.1220.10">
    <property type="entry name" value="CobW-like, C-terminal domain"/>
    <property type="match status" value="1"/>
</dbReference>
<dbReference type="Gene3D" id="3.40.50.300">
    <property type="entry name" value="P-loop containing nucleotide triphosphate hydrolases"/>
    <property type="match status" value="1"/>
</dbReference>
<dbReference type="SUPFAM" id="SSF90002">
    <property type="entry name" value="Hypothetical protein YjiA, C-terminal domain"/>
    <property type="match status" value="1"/>
</dbReference>
<evidence type="ECO:0000256" key="2">
    <source>
        <dbReference type="ARBA" id="ARBA00022801"/>
    </source>
</evidence>
<dbReference type="SUPFAM" id="SSF52540">
    <property type="entry name" value="P-loop containing nucleoside triphosphate hydrolases"/>
    <property type="match status" value="1"/>
</dbReference>
<feature type="domain" description="CobW C-terminal" evidence="6">
    <location>
        <begin position="220"/>
        <end position="301"/>
    </location>
</feature>
<protein>
    <submittedName>
        <fullName evidence="7">CobW family GTP-binding protein</fullName>
    </submittedName>
</protein>
<gene>
    <name evidence="7" type="ORF">ACFQ38_13690</name>
</gene>
<organism evidence="7 8">
    <name type="scientific">Sporosarcina contaminans</name>
    <dbReference type="NCBI Taxonomy" id="633403"/>
    <lineage>
        <taxon>Bacteria</taxon>
        <taxon>Bacillati</taxon>
        <taxon>Bacillota</taxon>
        <taxon>Bacilli</taxon>
        <taxon>Bacillales</taxon>
        <taxon>Caryophanaceae</taxon>
        <taxon>Sporosarcina</taxon>
    </lineage>
</organism>
<keyword evidence="3" id="KW-0143">Chaperone</keyword>
<dbReference type="CDD" id="cd03112">
    <property type="entry name" value="CobW-like"/>
    <property type="match status" value="1"/>
</dbReference>
<proteinExistence type="inferred from homology"/>
<evidence type="ECO:0000313" key="7">
    <source>
        <dbReference type="EMBL" id="MFD1206145.1"/>
    </source>
</evidence>
<evidence type="ECO:0000256" key="3">
    <source>
        <dbReference type="ARBA" id="ARBA00023186"/>
    </source>
</evidence>
<keyword evidence="2" id="KW-0378">Hydrolase</keyword>
<dbReference type="InterPro" id="IPR011629">
    <property type="entry name" value="CobW-like_C"/>
</dbReference>
<dbReference type="InterPro" id="IPR051316">
    <property type="entry name" value="Zinc-reg_GTPase_activator"/>
</dbReference>
<name>A0ABW3TZM3_9BACL</name>
<dbReference type="RefSeq" id="WP_381481554.1">
    <property type="nucleotide sequence ID" value="NZ_JBHTLT010000113.1"/>
</dbReference>
<accession>A0ABW3TZM3</accession>
<comment type="catalytic activity">
    <reaction evidence="5">
        <text>GTP + H2O = GDP + phosphate + H(+)</text>
        <dbReference type="Rhea" id="RHEA:19669"/>
        <dbReference type="ChEBI" id="CHEBI:15377"/>
        <dbReference type="ChEBI" id="CHEBI:15378"/>
        <dbReference type="ChEBI" id="CHEBI:37565"/>
        <dbReference type="ChEBI" id="CHEBI:43474"/>
        <dbReference type="ChEBI" id="CHEBI:58189"/>
    </reaction>
    <physiologicalReaction direction="left-to-right" evidence="5">
        <dbReference type="Rhea" id="RHEA:19670"/>
    </physiologicalReaction>
</comment>
<dbReference type="Proteomes" id="UP001597231">
    <property type="component" value="Unassembled WGS sequence"/>
</dbReference>